<dbReference type="AlphaFoldDB" id="A0A4D6LPC1"/>
<name>A0A4D6LPC1_VIGUN</name>
<protein>
    <submittedName>
        <fullName evidence="1">Uncharacterized protein</fullName>
    </submittedName>
</protein>
<dbReference type="EMBL" id="CP039348">
    <property type="protein sequence ID" value="QCD90026.1"/>
    <property type="molecule type" value="Genomic_DNA"/>
</dbReference>
<accession>A0A4D6LPC1</accession>
<reference evidence="1 2" key="1">
    <citation type="submission" date="2019-04" db="EMBL/GenBank/DDBJ databases">
        <title>An improved genome assembly and genetic linkage map for asparagus bean, Vigna unguiculata ssp. sesquipedialis.</title>
        <authorList>
            <person name="Xia Q."/>
            <person name="Zhang R."/>
            <person name="Dong Y."/>
        </authorList>
    </citation>
    <scope>NUCLEOTIDE SEQUENCE [LARGE SCALE GENOMIC DNA]</scope>
    <source>
        <tissue evidence="1">Leaf</tissue>
    </source>
</reference>
<gene>
    <name evidence="1" type="ORF">DEO72_LG4g978</name>
</gene>
<evidence type="ECO:0000313" key="1">
    <source>
        <dbReference type="EMBL" id="QCD90026.1"/>
    </source>
</evidence>
<keyword evidence="2" id="KW-1185">Reference proteome</keyword>
<dbReference type="Proteomes" id="UP000501690">
    <property type="component" value="Linkage Group LG4"/>
</dbReference>
<proteinExistence type="predicted"/>
<sequence length="128" mass="14136">MSTSGSSCSRKGSFQKSRCDRVFFRAFRKLSFDKGLFGLPFGCRHPITMVIRCQVSVVVVPGSGASGSQDPVKDFSDAFWKLSFEKGLFRVPSDCRHPLTIVIRCRVPIVVVPESGASKSQDVVEDLF</sequence>
<organism evidence="1 2">
    <name type="scientific">Vigna unguiculata</name>
    <name type="common">Cowpea</name>
    <dbReference type="NCBI Taxonomy" id="3917"/>
    <lineage>
        <taxon>Eukaryota</taxon>
        <taxon>Viridiplantae</taxon>
        <taxon>Streptophyta</taxon>
        <taxon>Embryophyta</taxon>
        <taxon>Tracheophyta</taxon>
        <taxon>Spermatophyta</taxon>
        <taxon>Magnoliopsida</taxon>
        <taxon>eudicotyledons</taxon>
        <taxon>Gunneridae</taxon>
        <taxon>Pentapetalae</taxon>
        <taxon>rosids</taxon>
        <taxon>fabids</taxon>
        <taxon>Fabales</taxon>
        <taxon>Fabaceae</taxon>
        <taxon>Papilionoideae</taxon>
        <taxon>50 kb inversion clade</taxon>
        <taxon>NPAAA clade</taxon>
        <taxon>indigoferoid/millettioid clade</taxon>
        <taxon>Phaseoleae</taxon>
        <taxon>Vigna</taxon>
    </lineage>
</organism>
<evidence type="ECO:0000313" key="2">
    <source>
        <dbReference type="Proteomes" id="UP000501690"/>
    </source>
</evidence>